<reference evidence="1" key="1">
    <citation type="submission" date="2021-02" db="EMBL/GenBank/DDBJ databases">
        <authorList>
            <person name="Dougan E. K."/>
            <person name="Rhodes N."/>
            <person name="Thang M."/>
            <person name="Chan C."/>
        </authorList>
    </citation>
    <scope>NUCLEOTIDE SEQUENCE</scope>
</reference>
<evidence type="ECO:0008006" key="3">
    <source>
        <dbReference type="Google" id="ProtNLM"/>
    </source>
</evidence>
<keyword evidence="2" id="KW-1185">Reference proteome</keyword>
<proteinExistence type="predicted"/>
<evidence type="ECO:0000313" key="1">
    <source>
        <dbReference type="EMBL" id="CAE7527627.1"/>
    </source>
</evidence>
<gene>
    <name evidence="1" type="ORF">SNAT2548_LOCUS29547</name>
</gene>
<sequence length="360" mass="38286">MIPAPGGSSLCCSKLCWMPPHDVARSMRGRQLHIHWIGCAAGRMALVRSFGIPAPNLAADLAVPSFQQDRRDMATALVRDGFDGKACATLLATGLAPETADTIAVRELHPTHPDPVLPGEHELPVAPEIVRDVVGRALSAFPAATAPSPSGLRAQHLRDACSPGASVGFLEQLAAAASLLAQGRACTDAAAVMAGAGLVVVPKTKDGVRPIAVGEILRRLTAKSLMSLVKEPARQHFFPAQLGVAFPAGVEVVVHTVRSWVARHSASDFKVMLKLDFRNACNTVSRQEVMVVIVADFPALARWVAWCYSRPRQPGVWGDGLCWRPARRPNRLLALAAACSSHPAARSGAPGRPLDLAKFY</sequence>
<dbReference type="Proteomes" id="UP000604046">
    <property type="component" value="Unassembled WGS sequence"/>
</dbReference>
<organism evidence="1 2">
    <name type="scientific">Symbiodinium natans</name>
    <dbReference type="NCBI Taxonomy" id="878477"/>
    <lineage>
        <taxon>Eukaryota</taxon>
        <taxon>Sar</taxon>
        <taxon>Alveolata</taxon>
        <taxon>Dinophyceae</taxon>
        <taxon>Suessiales</taxon>
        <taxon>Symbiodiniaceae</taxon>
        <taxon>Symbiodinium</taxon>
    </lineage>
</organism>
<comment type="caution">
    <text evidence="1">The sequence shown here is derived from an EMBL/GenBank/DDBJ whole genome shotgun (WGS) entry which is preliminary data.</text>
</comment>
<dbReference type="EMBL" id="CAJNDS010002566">
    <property type="protein sequence ID" value="CAE7527627.1"/>
    <property type="molecule type" value="Genomic_DNA"/>
</dbReference>
<accession>A0A812TKZ8</accession>
<name>A0A812TKZ8_9DINO</name>
<protein>
    <recommendedName>
        <fullName evidence="3">Reverse transcriptase domain-containing protein</fullName>
    </recommendedName>
</protein>
<dbReference type="AlphaFoldDB" id="A0A812TKZ8"/>
<dbReference type="OrthoDB" id="7485566at2759"/>
<evidence type="ECO:0000313" key="2">
    <source>
        <dbReference type="Proteomes" id="UP000604046"/>
    </source>
</evidence>